<keyword evidence="2" id="KW-0805">Transcription regulation</keyword>
<dbReference type="PANTHER" id="PTHR34294:SF1">
    <property type="entry name" value="TRANSCRIPTIONAL REGULATOR LSRR"/>
    <property type="match status" value="1"/>
</dbReference>
<dbReference type="Gene3D" id="1.10.10.10">
    <property type="entry name" value="Winged helix-like DNA-binding domain superfamily/Winged helix DNA-binding domain"/>
    <property type="match status" value="1"/>
</dbReference>
<keyword evidence="3" id="KW-0238">DNA-binding</keyword>
<feature type="domain" description="Sugar-binding" evidence="5">
    <location>
        <begin position="64"/>
        <end position="317"/>
    </location>
</feature>
<dbReference type="Pfam" id="PF04198">
    <property type="entry name" value="Sugar-bind"/>
    <property type="match status" value="1"/>
</dbReference>
<dbReference type="InterPro" id="IPR009057">
    <property type="entry name" value="Homeodomain-like_sf"/>
</dbReference>
<comment type="similarity">
    <text evidence="1">Belongs to the SorC transcriptional regulatory family.</text>
</comment>
<evidence type="ECO:0000313" key="7">
    <source>
        <dbReference type="Proteomes" id="UP000033648"/>
    </source>
</evidence>
<protein>
    <submittedName>
        <fullName evidence="6">SorC family transcriptional regulator</fullName>
    </submittedName>
</protein>
<proteinExistence type="inferred from homology"/>
<dbReference type="Proteomes" id="UP000033648">
    <property type="component" value="Unassembled WGS sequence"/>
</dbReference>
<dbReference type="InterPro" id="IPR007324">
    <property type="entry name" value="Sugar-bd_dom_put"/>
</dbReference>
<dbReference type="SUPFAM" id="SSF100950">
    <property type="entry name" value="NagB/RpiA/CoA transferase-like"/>
    <property type="match status" value="1"/>
</dbReference>
<dbReference type="InterPro" id="IPR037171">
    <property type="entry name" value="NagB/RpiA_transferase-like"/>
</dbReference>
<evidence type="ECO:0000256" key="3">
    <source>
        <dbReference type="ARBA" id="ARBA00023125"/>
    </source>
</evidence>
<dbReference type="EMBL" id="JWME01000006">
    <property type="protein sequence ID" value="KJY51992.1"/>
    <property type="molecule type" value="Genomic_DNA"/>
</dbReference>
<dbReference type="SUPFAM" id="SSF46689">
    <property type="entry name" value="Homeodomain-like"/>
    <property type="match status" value="1"/>
</dbReference>
<dbReference type="PANTHER" id="PTHR34294">
    <property type="entry name" value="TRANSCRIPTIONAL REGULATOR-RELATED"/>
    <property type="match status" value="1"/>
</dbReference>
<evidence type="ECO:0000256" key="1">
    <source>
        <dbReference type="ARBA" id="ARBA00010466"/>
    </source>
</evidence>
<dbReference type="InterPro" id="IPR051054">
    <property type="entry name" value="SorC_transcr_regulators"/>
</dbReference>
<name>A0A0F4KZG5_9BIFI</name>
<evidence type="ECO:0000256" key="4">
    <source>
        <dbReference type="ARBA" id="ARBA00023163"/>
    </source>
</evidence>
<dbReference type="GO" id="GO:0003677">
    <property type="term" value="F:DNA binding"/>
    <property type="evidence" value="ECO:0007669"/>
    <property type="project" value="UniProtKB-KW"/>
</dbReference>
<dbReference type="Gene3D" id="3.40.50.1360">
    <property type="match status" value="1"/>
</dbReference>
<evidence type="ECO:0000259" key="5">
    <source>
        <dbReference type="Pfam" id="PF04198"/>
    </source>
</evidence>
<accession>A0A0F4KZG5</accession>
<dbReference type="OrthoDB" id="186585at2"/>
<keyword evidence="4" id="KW-0804">Transcription</keyword>
<comment type="caution">
    <text evidence="6">The sequence shown here is derived from an EMBL/GenBank/DDBJ whole genome shotgun (WGS) entry which is preliminary data.</text>
</comment>
<dbReference type="InterPro" id="IPR036388">
    <property type="entry name" value="WH-like_DNA-bd_sf"/>
</dbReference>
<gene>
    <name evidence="6" type="ORF">JF69_05310</name>
</gene>
<evidence type="ECO:0000313" key="6">
    <source>
        <dbReference type="EMBL" id="KJY51992.1"/>
    </source>
</evidence>
<dbReference type="AlphaFoldDB" id="A0A0F4KZG5"/>
<reference evidence="6 7" key="1">
    <citation type="submission" date="2014-12" db="EMBL/GenBank/DDBJ databases">
        <title>Comparative genomics of the lactic acid bacteria isolated from the honey bee gut.</title>
        <authorList>
            <person name="Ellegaard K.M."/>
            <person name="Tamarit D."/>
            <person name="Javelind E."/>
            <person name="Olofsson T."/>
            <person name="Andersson S.G."/>
            <person name="Vasquez A."/>
        </authorList>
    </citation>
    <scope>NUCLEOTIDE SEQUENCE [LARGE SCALE GENOMIC DNA]</scope>
    <source>
        <strain evidence="6 7">Bin2</strain>
    </source>
</reference>
<dbReference type="PATRIC" id="fig|1684.4.peg.574"/>
<evidence type="ECO:0000256" key="2">
    <source>
        <dbReference type="ARBA" id="ARBA00023015"/>
    </source>
</evidence>
<sequence>MALRPDVARSRMADAAELYWVHGMKVAAVARELDVSTSTVSRLLSEAKRRHIIEFTVNRQEDSALELRHHLEEEFHIHAVVVGTGELLDATRRRVAVGDAAQSQIWKMVNSDTVIGVAWGRTIESLSLQLIPKHLSGVEILQLHGFGNTLSFGENYFTQILTRFGTAYDAQVHLFPAPAIFDSSETREMMWKETSIRQMLELRRSLDLIITSVGTPYGATPSPLFSPGVLSRHDREELKREHVVGDVTSTFYRSDGSMRDLAINKRSTGLSREELLRVPTRMFIVADENKVQALTTALNAGLVTHLVIDQTTAAHLVRQ</sequence>
<organism evidence="6 7">
    <name type="scientific">Bifidobacterium asteroides</name>
    <dbReference type="NCBI Taxonomy" id="1684"/>
    <lineage>
        <taxon>Bacteria</taxon>
        <taxon>Bacillati</taxon>
        <taxon>Actinomycetota</taxon>
        <taxon>Actinomycetes</taxon>
        <taxon>Bifidobacteriales</taxon>
        <taxon>Bifidobacteriaceae</taxon>
        <taxon>Bifidobacterium</taxon>
    </lineage>
</organism>
<dbReference type="GO" id="GO:0030246">
    <property type="term" value="F:carbohydrate binding"/>
    <property type="evidence" value="ECO:0007669"/>
    <property type="project" value="InterPro"/>
</dbReference>